<dbReference type="PANTHER" id="PTHR30069:SF29">
    <property type="entry name" value="HEMOGLOBIN AND HEMOGLOBIN-HAPTOGLOBIN-BINDING PROTEIN 1-RELATED"/>
    <property type="match status" value="1"/>
</dbReference>
<dbReference type="KEGG" id="pmuc:ING2E5A_1892"/>
<dbReference type="InterPro" id="IPR012910">
    <property type="entry name" value="Plug_dom"/>
</dbReference>
<evidence type="ECO:0000313" key="9">
    <source>
        <dbReference type="EMBL" id="SCM58627.1"/>
    </source>
</evidence>
<evidence type="ECO:0000256" key="5">
    <source>
        <dbReference type="ARBA" id="ARBA00022729"/>
    </source>
</evidence>
<feature type="domain" description="TonB-dependent receptor plug" evidence="8">
    <location>
        <begin position="49"/>
        <end position="138"/>
    </location>
</feature>
<evidence type="ECO:0000256" key="6">
    <source>
        <dbReference type="ARBA" id="ARBA00023136"/>
    </source>
</evidence>
<dbReference type="InterPro" id="IPR039426">
    <property type="entry name" value="TonB-dep_rcpt-like"/>
</dbReference>
<accession>A0A1G4G852</accession>
<name>A0A1G4G852_9BACT</name>
<dbReference type="Pfam" id="PF07715">
    <property type="entry name" value="Plug"/>
    <property type="match status" value="1"/>
</dbReference>
<dbReference type="Gene3D" id="2.40.170.20">
    <property type="entry name" value="TonB-dependent receptor, beta-barrel domain"/>
    <property type="match status" value="1"/>
</dbReference>
<comment type="subcellular location">
    <subcellularLocation>
        <location evidence="1">Cell outer membrane</location>
        <topology evidence="1">Multi-pass membrane protein</topology>
    </subcellularLocation>
</comment>
<dbReference type="InterPro" id="IPR036942">
    <property type="entry name" value="Beta-barrel_TonB_sf"/>
</dbReference>
<dbReference type="EMBL" id="LT608328">
    <property type="protein sequence ID" value="SCM58627.1"/>
    <property type="molecule type" value="Genomic_DNA"/>
</dbReference>
<dbReference type="GO" id="GO:0009279">
    <property type="term" value="C:cell outer membrane"/>
    <property type="evidence" value="ECO:0007669"/>
    <property type="project" value="UniProtKB-SubCell"/>
</dbReference>
<protein>
    <submittedName>
        <fullName evidence="9">Outer membrane vitamin B12 receptor protein</fullName>
    </submittedName>
</protein>
<sequence length="673" mass="75882">MNHLKRNAVIAVACCSVAVPLASQTRLDSLQQLPEVVITGQSGDRQLRSTAPHHILDGEQIRRLNSIQLSDAVKHLPGVLIRDYGGIGGLKTISVRSLGAHHTAVSYNGVTLTDQQTGQIDIGRFSLDNVEQLTLHNGEDDRIFRPARSFAAASALEITSARPRFDGDEKVNGKATLRGGSFGLINPSLLVNSRITQRVTATLSGEWMRSAGNYPYLLRYGTTAGDSTSRERRINGDVENLRLESSLHAQISERSRGNLHLYCYDSERGLPGATIYYNTLHNAGQRLWERQFFLQGRFEHLFSRQWELRGDGKYQQGYLHYFDPSYLGSSGKVDDIFRQYERYGSISALYRAFSNLSFAASSDLTSSTMHANRQGFVTPTRLTSQTVVATRWVSEKFQASASLLHTKTFESARNGEAGVNRRRLSPYLSASVRPFHETDLRLRAFYKKSFRLPTFNDLYYPQVGVRNLLPEDAEQYNIGITIGGDAGKWLKHYLFTADLFNNRERNKIVAYPTGNLHQWAMINVGKVTVNGADLYFEGTTPLREKMTLHSGISYTWQLATDRTDRQQVNYGHQLPYTPRHSGSSRLTLEVKSLQVAYALVWSGIRYSNGYNDAAYLMGGYTDHTISATYPFHTRYGIFTLRGEALNLGDRNYEIVRNYPMPGRSYRITLTIHF</sequence>
<evidence type="ECO:0000259" key="8">
    <source>
        <dbReference type="Pfam" id="PF07715"/>
    </source>
</evidence>
<dbReference type="SUPFAM" id="SSF56935">
    <property type="entry name" value="Porins"/>
    <property type="match status" value="1"/>
</dbReference>
<dbReference type="PANTHER" id="PTHR30069">
    <property type="entry name" value="TONB-DEPENDENT OUTER MEMBRANE RECEPTOR"/>
    <property type="match status" value="1"/>
</dbReference>
<keyword evidence="3" id="KW-1134">Transmembrane beta strand</keyword>
<evidence type="ECO:0000256" key="2">
    <source>
        <dbReference type="ARBA" id="ARBA00022448"/>
    </source>
</evidence>
<keyword evidence="2" id="KW-0813">Transport</keyword>
<dbReference type="GO" id="GO:0015344">
    <property type="term" value="F:siderophore uptake transmembrane transporter activity"/>
    <property type="evidence" value="ECO:0007669"/>
    <property type="project" value="TreeGrafter"/>
</dbReference>
<dbReference type="InterPro" id="IPR037066">
    <property type="entry name" value="Plug_dom_sf"/>
</dbReference>
<gene>
    <name evidence="9" type="ORF">ING2E5A_1892</name>
</gene>
<evidence type="ECO:0000256" key="7">
    <source>
        <dbReference type="ARBA" id="ARBA00023237"/>
    </source>
</evidence>
<evidence type="ECO:0000256" key="1">
    <source>
        <dbReference type="ARBA" id="ARBA00004571"/>
    </source>
</evidence>
<evidence type="ECO:0000256" key="4">
    <source>
        <dbReference type="ARBA" id="ARBA00022692"/>
    </source>
</evidence>
<proteinExistence type="predicted"/>
<dbReference type="Gene3D" id="2.170.130.10">
    <property type="entry name" value="TonB-dependent receptor, plug domain"/>
    <property type="match status" value="1"/>
</dbReference>
<keyword evidence="4" id="KW-0812">Transmembrane</keyword>
<keyword evidence="7" id="KW-0998">Cell outer membrane</keyword>
<keyword evidence="10" id="KW-1185">Reference proteome</keyword>
<keyword evidence="5" id="KW-0732">Signal</keyword>
<keyword evidence="9" id="KW-0675">Receptor</keyword>
<dbReference type="GO" id="GO:0044718">
    <property type="term" value="P:siderophore transmembrane transport"/>
    <property type="evidence" value="ECO:0007669"/>
    <property type="project" value="TreeGrafter"/>
</dbReference>
<reference evidence="9 10" key="1">
    <citation type="submission" date="2016-08" db="EMBL/GenBank/DDBJ databases">
        <authorList>
            <person name="Seilhamer J.J."/>
        </authorList>
    </citation>
    <scope>NUCLEOTIDE SEQUENCE [LARGE SCALE GENOMIC DNA]</scope>
    <source>
        <strain evidence="9">ING2-E5A</strain>
    </source>
</reference>
<organism evidence="9 10">
    <name type="scientific">Petrimonas mucosa</name>
    <dbReference type="NCBI Taxonomy" id="1642646"/>
    <lineage>
        <taxon>Bacteria</taxon>
        <taxon>Pseudomonadati</taxon>
        <taxon>Bacteroidota</taxon>
        <taxon>Bacteroidia</taxon>
        <taxon>Bacteroidales</taxon>
        <taxon>Dysgonomonadaceae</taxon>
        <taxon>Petrimonas</taxon>
    </lineage>
</organism>
<dbReference type="AlphaFoldDB" id="A0A1G4G852"/>
<evidence type="ECO:0000313" key="10">
    <source>
        <dbReference type="Proteomes" id="UP000178485"/>
    </source>
</evidence>
<keyword evidence="6" id="KW-0472">Membrane</keyword>
<dbReference type="Proteomes" id="UP000178485">
    <property type="component" value="Chromosome i"/>
</dbReference>
<dbReference type="RefSeq" id="WP_071137144.1">
    <property type="nucleotide sequence ID" value="NZ_LT608328.1"/>
</dbReference>
<evidence type="ECO:0000256" key="3">
    <source>
        <dbReference type="ARBA" id="ARBA00022452"/>
    </source>
</evidence>
<dbReference type="STRING" id="1642646.ING2E5A_1892"/>